<dbReference type="InterPro" id="IPR045462">
    <property type="entry name" value="aa-tRNA-synth_I_cd-bd"/>
</dbReference>
<keyword evidence="6 8" id="KW-0648">Protein biosynthesis</keyword>
<evidence type="ECO:0000256" key="8">
    <source>
        <dbReference type="HAMAP-Rule" id="MF_00022"/>
    </source>
</evidence>
<evidence type="ECO:0000256" key="6">
    <source>
        <dbReference type="ARBA" id="ARBA00022917"/>
    </source>
</evidence>
<dbReference type="PRINTS" id="PR00987">
    <property type="entry name" value="TRNASYNTHGLU"/>
</dbReference>
<dbReference type="HAMAP" id="MF_00022">
    <property type="entry name" value="Glu_tRNA_synth_type1"/>
    <property type="match status" value="1"/>
</dbReference>
<dbReference type="Proteomes" id="UP000308196">
    <property type="component" value="Chromosome"/>
</dbReference>
<evidence type="ECO:0000313" key="11">
    <source>
        <dbReference type="EMBL" id="VTR37807.1"/>
    </source>
</evidence>
<dbReference type="InterPro" id="IPR004527">
    <property type="entry name" value="Glu-tRNA-ligase_bac/mito"/>
</dbReference>
<comment type="subunit">
    <text evidence="8">Monomer.</text>
</comment>
<comment type="function">
    <text evidence="8">Catalyzes the attachment of glutamate to tRNA(Glu) in a two-step reaction: glutamate is first activated by ATP to form Glu-AMP and then transferred to the acceptor end of tRNA(Glu).</text>
</comment>
<keyword evidence="5 8" id="KW-0067">ATP-binding</keyword>
<evidence type="ECO:0000256" key="4">
    <source>
        <dbReference type="ARBA" id="ARBA00022741"/>
    </source>
</evidence>
<dbReference type="EC" id="6.1.1.17" evidence="8"/>
<dbReference type="GO" id="GO:0005524">
    <property type="term" value="F:ATP binding"/>
    <property type="evidence" value="ECO:0007669"/>
    <property type="project" value="UniProtKB-UniRule"/>
</dbReference>
<evidence type="ECO:0000259" key="9">
    <source>
        <dbReference type="Pfam" id="PF00749"/>
    </source>
</evidence>
<evidence type="ECO:0000256" key="2">
    <source>
        <dbReference type="ARBA" id="ARBA00022490"/>
    </source>
</evidence>
<dbReference type="CDD" id="cd00808">
    <property type="entry name" value="GluRS_core"/>
    <property type="match status" value="1"/>
</dbReference>
<dbReference type="GO" id="GO:0000049">
    <property type="term" value="F:tRNA binding"/>
    <property type="evidence" value="ECO:0007669"/>
    <property type="project" value="InterPro"/>
</dbReference>
<dbReference type="SUPFAM" id="SSF52374">
    <property type="entry name" value="Nucleotidylyl transferase"/>
    <property type="match status" value="1"/>
</dbReference>
<dbReference type="InterPro" id="IPR049940">
    <property type="entry name" value="GluQ/Sye"/>
</dbReference>
<dbReference type="GeneID" id="78462676"/>
<evidence type="ECO:0000256" key="1">
    <source>
        <dbReference type="ARBA" id="ARBA00007894"/>
    </source>
</evidence>
<dbReference type="PANTHER" id="PTHR43311:SF2">
    <property type="entry name" value="GLUTAMATE--TRNA LIGASE, MITOCHONDRIAL-RELATED"/>
    <property type="match status" value="1"/>
</dbReference>
<evidence type="ECO:0000313" key="12">
    <source>
        <dbReference type="Proteomes" id="UP000308196"/>
    </source>
</evidence>
<dbReference type="InterPro" id="IPR008925">
    <property type="entry name" value="aa_tRNA-synth_I_cd-bd_sf"/>
</dbReference>
<dbReference type="GO" id="GO:0004818">
    <property type="term" value="F:glutamate-tRNA ligase activity"/>
    <property type="evidence" value="ECO:0007669"/>
    <property type="project" value="UniProtKB-UniRule"/>
</dbReference>
<comment type="catalytic activity">
    <reaction evidence="8">
        <text>tRNA(Glu) + L-glutamate + ATP = L-glutamyl-tRNA(Glu) + AMP + diphosphate</text>
        <dbReference type="Rhea" id="RHEA:23540"/>
        <dbReference type="Rhea" id="RHEA-COMP:9663"/>
        <dbReference type="Rhea" id="RHEA-COMP:9680"/>
        <dbReference type="ChEBI" id="CHEBI:29985"/>
        <dbReference type="ChEBI" id="CHEBI:30616"/>
        <dbReference type="ChEBI" id="CHEBI:33019"/>
        <dbReference type="ChEBI" id="CHEBI:78442"/>
        <dbReference type="ChEBI" id="CHEBI:78520"/>
        <dbReference type="ChEBI" id="CHEBI:456215"/>
        <dbReference type="EC" id="6.1.1.17"/>
    </reaction>
</comment>
<dbReference type="Pfam" id="PF00749">
    <property type="entry name" value="tRNA-synt_1c"/>
    <property type="match status" value="1"/>
</dbReference>
<dbReference type="InterPro" id="IPR000924">
    <property type="entry name" value="Glu/Gln-tRNA-synth"/>
</dbReference>
<comment type="caution">
    <text evidence="8">Lacks conserved residue(s) required for the propagation of feature annotation.</text>
</comment>
<feature type="short sequence motif" description="'KMSKS' region" evidence="8">
    <location>
        <begin position="260"/>
        <end position="264"/>
    </location>
</feature>
<dbReference type="PANTHER" id="PTHR43311">
    <property type="entry name" value="GLUTAMATE--TRNA LIGASE"/>
    <property type="match status" value="1"/>
</dbReference>
<comment type="similarity">
    <text evidence="1 8">Belongs to the class-I aminoacyl-tRNA synthetase family. Glutamate--tRNA ligase type 1 subfamily.</text>
</comment>
<feature type="binding site" evidence="8">
    <location>
        <position position="263"/>
    </location>
    <ligand>
        <name>ATP</name>
        <dbReference type="ChEBI" id="CHEBI:30616"/>
    </ligand>
</feature>
<dbReference type="GO" id="GO:0006424">
    <property type="term" value="P:glutamyl-tRNA aminoacylation"/>
    <property type="evidence" value="ECO:0007669"/>
    <property type="project" value="UniProtKB-UniRule"/>
</dbReference>
<sequence length="506" mass="57354">MSSERKVRVRFAPSPTGGLHLGGVRTALFNFLYARQHQGDFILRVEDTDQTRFVPGAEEYINECLAWCGLTPDESPSKGGKYGPYRQSERKPAYRQYAEQLVAGGYAYYAFDTAAELEEQRKLQPNFRYSHENRLQLRNSLSLSETETQQLLESGAPYTIRIKVPTDETVTFTDMIRGKVAFDTNLVDDKVLLKADGMPTYHLAVVVDDKAMEISHVFRGEEWLPSAPIHILLWEYLGWGDSMPAWAHLPLILKPDGNGKLSKRDGDRLGFPVYAMNWTDPKSGDTTKGFREMGFMAAAFVNMLGVLGWNDGTEQELFSLDELIQKFSVDRISKAGAKFDFEKAKWFNHEWIKRSSGESLLPQVKEVLAHHQVDAEEGYIGRVLDAIKERLTFVEDFWAQASFFFVQPAEYDLNAVKPKWSAEKTAFFENIIPSFENFGNWEAPALEAFFKDAIQASGMKIGELMMPFRIMLVGGKFGPDVFQIVELLGQQEVVARIRKALVEFGA</sequence>
<feature type="short sequence motif" description="'HIGH' region" evidence="8">
    <location>
        <begin position="13"/>
        <end position="23"/>
    </location>
</feature>
<evidence type="ECO:0000256" key="7">
    <source>
        <dbReference type="ARBA" id="ARBA00023146"/>
    </source>
</evidence>
<dbReference type="SUPFAM" id="SSF48163">
    <property type="entry name" value="An anticodon-binding domain of class I aminoacyl-tRNA synthetases"/>
    <property type="match status" value="1"/>
</dbReference>
<dbReference type="RefSeq" id="WP_028071819.1">
    <property type="nucleotide sequence ID" value="NZ_CP158797.1"/>
</dbReference>
<proteinExistence type="inferred from homology"/>
<evidence type="ECO:0000259" key="10">
    <source>
        <dbReference type="Pfam" id="PF19269"/>
    </source>
</evidence>
<dbReference type="InterPro" id="IPR033910">
    <property type="entry name" value="GluRS_core"/>
</dbReference>
<name>A0A4U9UXF2_9SPHI</name>
<organism evidence="11 12">
    <name type="scientific">Sphingobacterium thalpophilum</name>
    <dbReference type="NCBI Taxonomy" id="259"/>
    <lineage>
        <taxon>Bacteria</taxon>
        <taxon>Pseudomonadati</taxon>
        <taxon>Bacteroidota</taxon>
        <taxon>Sphingobacteriia</taxon>
        <taxon>Sphingobacteriales</taxon>
        <taxon>Sphingobacteriaceae</taxon>
        <taxon>Sphingobacterium</taxon>
    </lineage>
</organism>
<dbReference type="GO" id="GO:0008270">
    <property type="term" value="F:zinc ion binding"/>
    <property type="evidence" value="ECO:0007669"/>
    <property type="project" value="InterPro"/>
</dbReference>
<feature type="domain" description="Aminoacyl-tRNA synthetase class I anticodon-binding" evidence="10">
    <location>
        <begin position="366"/>
        <end position="501"/>
    </location>
</feature>
<accession>A0A4U9UXF2</accession>
<dbReference type="AlphaFoldDB" id="A0A4U9UXF2"/>
<dbReference type="Gene3D" id="1.10.10.350">
    <property type="match status" value="1"/>
</dbReference>
<dbReference type="PROSITE" id="PS00178">
    <property type="entry name" value="AA_TRNA_LIGASE_I"/>
    <property type="match status" value="1"/>
</dbReference>
<dbReference type="STRING" id="1123265.GCA_000686625_00808"/>
<keyword evidence="2 8" id="KW-0963">Cytoplasm</keyword>
<dbReference type="GO" id="GO:0005829">
    <property type="term" value="C:cytosol"/>
    <property type="evidence" value="ECO:0007669"/>
    <property type="project" value="TreeGrafter"/>
</dbReference>
<comment type="subcellular location">
    <subcellularLocation>
        <location evidence="8">Cytoplasm</location>
    </subcellularLocation>
</comment>
<reference evidence="11 12" key="1">
    <citation type="submission" date="2019-05" db="EMBL/GenBank/DDBJ databases">
        <authorList>
            <consortium name="Pathogen Informatics"/>
        </authorList>
    </citation>
    <scope>NUCLEOTIDE SEQUENCE [LARGE SCALE GENOMIC DNA]</scope>
    <source>
        <strain evidence="11 12">NCTC11429</strain>
    </source>
</reference>
<keyword evidence="7 8" id="KW-0030">Aminoacyl-tRNA synthetase</keyword>
<dbReference type="NCBIfam" id="TIGR00464">
    <property type="entry name" value="gltX_bact"/>
    <property type="match status" value="1"/>
</dbReference>
<dbReference type="InterPro" id="IPR014729">
    <property type="entry name" value="Rossmann-like_a/b/a_fold"/>
</dbReference>
<protein>
    <recommendedName>
        <fullName evidence="8">Glutamate--tRNA ligase</fullName>
        <ecNumber evidence="8">6.1.1.17</ecNumber>
    </recommendedName>
    <alternativeName>
        <fullName evidence="8">Glutamyl-tRNA synthetase</fullName>
        <shortName evidence="8">GluRS</shortName>
    </alternativeName>
</protein>
<gene>
    <name evidence="8 11" type="primary">gltX</name>
    <name evidence="11" type="ORF">NCTC11429_01939</name>
</gene>
<keyword evidence="4 8" id="KW-0547">Nucleotide-binding</keyword>
<feature type="domain" description="Glutamyl/glutaminyl-tRNA synthetase class Ib catalytic" evidence="9">
    <location>
        <begin position="6"/>
        <end position="346"/>
    </location>
</feature>
<dbReference type="InterPro" id="IPR020058">
    <property type="entry name" value="Glu/Gln-tRNA-synth_Ib_cat-dom"/>
</dbReference>
<evidence type="ECO:0000256" key="3">
    <source>
        <dbReference type="ARBA" id="ARBA00022598"/>
    </source>
</evidence>
<dbReference type="FunFam" id="3.40.50.620:FF:000127">
    <property type="entry name" value="Glutamate--tRNA ligase"/>
    <property type="match status" value="1"/>
</dbReference>
<dbReference type="KEGG" id="stha:NCTC11429_01939"/>
<dbReference type="InterPro" id="IPR020751">
    <property type="entry name" value="aa-tRNA-synth_I_codon-bd_sub2"/>
</dbReference>
<evidence type="ECO:0000256" key="5">
    <source>
        <dbReference type="ARBA" id="ARBA00022840"/>
    </source>
</evidence>
<keyword evidence="3 8" id="KW-0436">Ligase</keyword>
<dbReference type="InterPro" id="IPR001412">
    <property type="entry name" value="aa-tRNA-synth_I_CS"/>
</dbReference>
<dbReference type="Gene3D" id="3.40.50.620">
    <property type="entry name" value="HUPs"/>
    <property type="match status" value="1"/>
</dbReference>
<dbReference type="EMBL" id="LR590484">
    <property type="protein sequence ID" value="VTR37807.1"/>
    <property type="molecule type" value="Genomic_DNA"/>
</dbReference>
<dbReference type="Pfam" id="PF19269">
    <property type="entry name" value="Anticodon_2"/>
    <property type="match status" value="1"/>
</dbReference>